<dbReference type="GO" id="GO:0015095">
    <property type="term" value="F:magnesium ion transmembrane transporter activity"/>
    <property type="evidence" value="ECO:0007669"/>
    <property type="project" value="UniProtKB-UniRule"/>
</dbReference>
<evidence type="ECO:0000256" key="7">
    <source>
        <dbReference type="ARBA" id="ARBA00023136"/>
    </source>
</evidence>
<dbReference type="InterPro" id="IPR002523">
    <property type="entry name" value="MgTranspt_CorA/ZnTranspt_ZntB"/>
</dbReference>
<keyword evidence="7 8" id="KW-0472">Membrane</keyword>
<keyword evidence="8" id="KW-0460">Magnesium</keyword>
<keyword evidence="3 8" id="KW-0813">Transport</keyword>
<dbReference type="Gene3D" id="1.20.58.340">
    <property type="entry name" value="Magnesium transport protein CorA, transmembrane region"/>
    <property type="match status" value="2"/>
</dbReference>
<evidence type="ECO:0000256" key="8">
    <source>
        <dbReference type="RuleBase" id="RU362010"/>
    </source>
</evidence>
<comment type="function">
    <text evidence="8">Mediates influx of magnesium ions.</text>
</comment>
<dbReference type="GO" id="GO:0005886">
    <property type="term" value="C:plasma membrane"/>
    <property type="evidence" value="ECO:0007669"/>
    <property type="project" value="UniProtKB-SubCell"/>
</dbReference>
<keyword evidence="8" id="KW-0406">Ion transport</keyword>
<name>A0A5B7TP56_9FLAO</name>
<protein>
    <recommendedName>
        <fullName evidence="8">Magnesium transport protein CorA</fullName>
    </recommendedName>
</protein>
<comment type="subcellular location">
    <subcellularLocation>
        <location evidence="1">Cell membrane</location>
        <topology evidence="1">Multi-pass membrane protein</topology>
    </subcellularLocation>
    <subcellularLocation>
        <location evidence="8">Membrane</location>
        <topology evidence="8">Multi-pass membrane protein</topology>
    </subcellularLocation>
</comment>
<evidence type="ECO:0000256" key="1">
    <source>
        <dbReference type="ARBA" id="ARBA00004651"/>
    </source>
</evidence>
<dbReference type="FunFam" id="1.20.58.340:FF:000012">
    <property type="entry name" value="Magnesium transport protein CorA"/>
    <property type="match status" value="1"/>
</dbReference>
<sequence>MKKKPIRHRKSNASKKAGLPPGSITYIGKERSEAAILEMISYNPQELSKVKYDTCAELHKYMQPNSVNWINVDGIHNYQLINEFHDIFKLDNLLLEDVSNTNQRPKVEEYENYLFLSLKMLRYDEVEKTIDSEQISLVLSKDYVISFQEKTGDVFGHIRERIEAPKGQIRSKKNDYLFYSLIDSIVDNYFIAIENIGNDLEDLEDEIFNDPSQKSLQKIHAYKNVLLVLRRSIYPLRESVNKLLRDNDKFISPRNIKYFNDVHDHTIQIIDILESYRDVVSGLKDSYLSSLSLKMNQVMQVLTIMATIFIPLTFIAGIYGMNFETIPELKWEYGYYYFWAISIAIGIGLLFYFKKKKWL</sequence>
<dbReference type="EMBL" id="CP040749">
    <property type="protein sequence ID" value="QCX38505.1"/>
    <property type="molecule type" value="Genomic_DNA"/>
</dbReference>
<keyword evidence="6 8" id="KW-1133">Transmembrane helix</keyword>
<feature type="transmembrane region" description="Helical" evidence="8">
    <location>
        <begin position="333"/>
        <end position="353"/>
    </location>
</feature>
<dbReference type="GO" id="GO:0015087">
    <property type="term" value="F:cobalt ion transmembrane transporter activity"/>
    <property type="evidence" value="ECO:0007669"/>
    <property type="project" value="UniProtKB-UniRule"/>
</dbReference>
<proteinExistence type="inferred from homology"/>
<dbReference type="InterPro" id="IPR045861">
    <property type="entry name" value="CorA_cytoplasmic_dom"/>
</dbReference>
<dbReference type="RefSeq" id="WP_138949402.1">
    <property type="nucleotide sequence ID" value="NZ_CP040749.1"/>
</dbReference>
<evidence type="ECO:0000256" key="3">
    <source>
        <dbReference type="ARBA" id="ARBA00022448"/>
    </source>
</evidence>
<organism evidence="9 10">
    <name type="scientific">Aureibaculum algae</name>
    <dbReference type="NCBI Taxonomy" id="2584122"/>
    <lineage>
        <taxon>Bacteria</taxon>
        <taxon>Pseudomonadati</taxon>
        <taxon>Bacteroidota</taxon>
        <taxon>Flavobacteriia</taxon>
        <taxon>Flavobacteriales</taxon>
        <taxon>Flavobacteriaceae</taxon>
        <taxon>Aureibaculum</taxon>
    </lineage>
</organism>
<keyword evidence="5 8" id="KW-0812">Transmembrane</keyword>
<dbReference type="SUPFAM" id="SSF144083">
    <property type="entry name" value="Magnesium transport protein CorA, transmembrane region"/>
    <property type="match status" value="1"/>
</dbReference>
<dbReference type="CDD" id="cd12828">
    <property type="entry name" value="TmCorA-like_1"/>
    <property type="match status" value="1"/>
</dbReference>
<dbReference type="InterPro" id="IPR045863">
    <property type="entry name" value="CorA_TM1_TM2"/>
</dbReference>
<evidence type="ECO:0000313" key="9">
    <source>
        <dbReference type="EMBL" id="QCX38505.1"/>
    </source>
</evidence>
<dbReference type="GO" id="GO:0000287">
    <property type="term" value="F:magnesium ion binding"/>
    <property type="evidence" value="ECO:0007669"/>
    <property type="project" value="TreeGrafter"/>
</dbReference>
<evidence type="ECO:0000256" key="6">
    <source>
        <dbReference type="ARBA" id="ARBA00022989"/>
    </source>
</evidence>
<evidence type="ECO:0000256" key="5">
    <source>
        <dbReference type="ARBA" id="ARBA00022692"/>
    </source>
</evidence>
<keyword evidence="10" id="KW-1185">Reference proteome</keyword>
<dbReference type="OrthoDB" id="9803416at2"/>
<dbReference type="AlphaFoldDB" id="A0A5B7TP56"/>
<gene>
    <name evidence="8 9" type="primary">corA</name>
    <name evidence="9" type="ORF">FF125_08700</name>
</gene>
<evidence type="ECO:0000256" key="4">
    <source>
        <dbReference type="ARBA" id="ARBA00022475"/>
    </source>
</evidence>
<reference evidence="9 10" key="1">
    <citation type="submission" date="2019-05" db="EMBL/GenBank/DDBJ databases">
        <title>Algicella ahnfeltiae gen. nov., sp. nov., a novel marine bacterium of the family Flavobacteriaceae isolated from a red alga.</title>
        <authorList>
            <person name="Nedashkovskaya O.I."/>
            <person name="Kukhlevskiy A.D."/>
            <person name="Kim S.-G."/>
            <person name="Zhukova N.V."/>
            <person name="Mikhailov V.V."/>
        </authorList>
    </citation>
    <scope>NUCLEOTIDE SEQUENCE [LARGE SCALE GENOMIC DNA]</scope>
    <source>
        <strain evidence="9 10">10Alg115</strain>
    </source>
</reference>
<dbReference type="PANTHER" id="PTHR46494:SF1">
    <property type="entry name" value="CORA FAMILY METAL ION TRANSPORTER (EUROFUNG)"/>
    <property type="match status" value="1"/>
</dbReference>
<dbReference type="NCBIfam" id="TIGR00383">
    <property type="entry name" value="corA"/>
    <property type="match status" value="1"/>
</dbReference>
<dbReference type="InterPro" id="IPR004488">
    <property type="entry name" value="Mg/Co-transport_prot_CorA"/>
</dbReference>
<dbReference type="Proteomes" id="UP000306229">
    <property type="component" value="Chromosome"/>
</dbReference>
<feature type="transmembrane region" description="Helical" evidence="8">
    <location>
        <begin position="301"/>
        <end position="321"/>
    </location>
</feature>
<evidence type="ECO:0000256" key="2">
    <source>
        <dbReference type="ARBA" id="ARBA00009765"/>
    </source>
</evidence>
<comment type="similarity">
    <text evidence="2 8">Belongs to the CorA metal ion transporter (MIT) (TC 1.A.35) family.</text>
</comment>
<evidence type="ECO:0000313" key="10">
    <source>
        <dbReference type="Proteomes" id="UP000306229"/>
    </source>
</evidence>
<dbReference type="PANTHER" id="PTHR46494">
    <property type="entry name" value="CORA FAMILY METAL ION TRANSPORTER (EUROFUNG)"/>
    <property type="match status" value="1"/>
</dbReference>
<dbReference type="Pfam" id="PF01544">
    <property type="entry name" value="CorA"/>
    <property type="match status" value="1"/>
</dbReference>
<dbReference type="GO" id="GO:0050897">
    <property type="term" value="F:cobalt ion binding"/>
    <property type="evidence" value="ECO:0007669"/>
    <property type="project" value="TreeGrafter"/>
</dbReference>
<keyword evidence="4 8" id="KW-1003">Cell membrane</keyword>
<dbReference type="KEGG" id="fbe:FF125_08700"/>
<dbReference type="Gene3D" id="3.30.460.20">
    <property type="entry name" value="CorA soluble domain-like"/>
    <property type="match status" value="1"/>
</dbReference>
<dbReference type="SUPFAM" id="SSF143865">
    <property type="entry name" value="CorA soluble domain-like"/>
    <property type="match status" value="1"/>
</dbReference>
<accession>A0A5B7TP56</accession>